<dbReference type="OMA" id="YGIMDEL"/>
<gene>
    <name evidence="6" type="ORF">DIURU_002546</name>
</gene>
<evidence type="ECO:0000256" key="4">
    <source>
        <dbReference type="ARBA" id="ARBA00046271"/>
    </source>
</evidence>
<evidence type="ECO:0000313" key="7">
    <source>
        <dbReference type="Proteomes" id="UP000449547"/>
    </source>
</evidence>
<evidence type="ECO:0000256" key="2">
    <source>
        <dbReference type="ARBA" id="ARBA00023136"/>
    </source>
</evidence>
<keyword evidence="1" id="KW-0962">Peroxisome biogenesis</keyword>
<dbReference type="Proteomes" id="UP000449547">
    <property type="component" value="Unassembled WGS sequence"/>
</dbReference>
<dbReference type="GO" id="GO:0016559">
    <property type="term" value="P:peroxisome fission"/>
    <property type="evidence" value="ECO:0007669"/>
    <property type="project" value="InterPro"/>
</dbReference>
<dbReference type="AlphaFoldDB" id="A0A642UPW2"/>
<protein>
    <recommendedName>
        <fullName evidence="8">Peroxisomal membrane protein PEX25</fullName>
    </recommendedName>
</protein>
<proteinExistence type="predicted"/>
<comment type="caution">
    <text evidence="6">The sequence shown here is derived from an EMBL/GenBank/DDBJ whole genome shotgun (WGS) entry which is preliminary data.</text>
</comment>
<feature type="compositionally biased region" description="Low complexity" evidence="5">
    <location>
        <begin position="1"/>
        <end position="15"/>
    </location>
</feature>
<dbReference type="PANTHER" id="PTHR12652:SF50">
    <property type="entry name" value="PEROXIN 11"/>
    <property type="match status" value="1"/>
</dbReference>
<name>A0A642UPW2_DIURU</name>
<sequence length="369" mass="42962">MSATTVTRQQHQVTTPSKQSPAFTAYITPESDRTDKAMNVFNMQEPPSSPEPELTPPKQVSNWDVWWKILNTILGKDKLAKFGQYLLRLVLYHAHTTQTYLSDATMNIDIINSRYNDSSKKLDLLKNFIKHPQNFMSIVLIFVSDRFISRFSGFVGGLSMYRQFLRFGKTPFRIRDIMEEVQTAFRKQDLSMIYNLKFLDEVIALYYGIFDELMLLFKLRFYTSKRIQGYAARHESLAWYYMTILALYNTYHKLSSLSQREIDLKVQIEVKRKARQLSKRLLSSGGHSLTGIRTEAVSEADLTQLDEIQFNKNNAWLDVYKNIADLVFNTYTVFSLPLPFPTIQIWMGLAASGLSTVKIYRETKRKMQH</sequence>
<reference evidence="6 7" key="1">
    <citation type="submission" date="2019-07" db="EMBL/GenBank/DDBJ databases">
        <title>Genome assembly of two rare yeast pathogens: Diutina rugosa and Trichomonascus ciferrii.</title>
        <authorList>
            <person name="Mixao V."/>
            <person name="Saus E."/>
            <person name="Hansen A."/>
            <person name="Lass-Flor C."/>
            <person name="Gabaldon T."/>
        </authorList>
    </citation>
    <scope>NUCLEOTIDE SEQUENCE [LARGE SCALE GENOMIC DNA]</scope>
    <source>
        <strain evidence="6 7">CBS 613</strain>
    </source>
</reference>
<comment type="subcellular location">
    <subcellularLocation>
        <location evidence="4">Peroxisome membrane</location>
    </subcellularLocation>
</comment>
<evidence type="ECO:0000256" key="5">
    <source>
        <dbReference type="SAM" id="MobiDB-lite"/>
    </source>
</evidence>
<keyword evidence="3" id="KW-0576">Peroxisome</keyword>
<evidence type="ECO:0000256" key="3">
    <source>
        <dbReference type="ARBA" id="ARBA00023140"/>
    </source>
</evidence>
<dbReference type="OrthoDB" id="411017at2759"/>
<keyword evidence="2" id="KW-0472">Membrane</keyword>
<dbReference type="GeneID" id="54781197"/>
<keyword evidence="7" id="KW-1185">Reference proteome</keyword>
<dbReference type="Pfam" id="PF05648">
    <property type="entry name" value="PEX11"/>
    <property type="match status" value="1"/>
</dbReference>
<dbReference type="GO" id="GO:0005778">
    <property type="term" value="C:peroxisomal membrane"/>
    <property type="evidence" value="ECO:0007669"/>
    <property type="project" value="UniProtKB-SubCell"/>
</dbReference>
<dbReference type="PANTHER" id="PTHR12652">
    <property type="entry name" value="PEROXISOMAL BIOGENESIS FACTOR 11"/>
    <property type="match status" value="1"/>
</dbReference>
<organism evidence="6 7">
    <name type="scientific">Diutina rugosa</name>
    <name type="common">Yeast</name>
    <name type="synonym">Candida rugosa</name>
    <dbReference type="NCBI Taxonomy" id="5481"/>
    <lineage>
        <taxon>Eukaryota</taxon>
        <taxon>Fungi</taxon>
        <taxon>Dikarya</taxon>
        <taxon>Ascomycota</taxon>
        <taxon>Saccharomycotina</taxon>
        <taxon>Pichiomycetes</taxon>
        <taxon>Debaryomycetaceae</taxon>
        <taxon>Diutina</taxon>
    </lineage>
</organism>
<feature type="region of interest" description="Disordered" evidence="5">
    <location>
        <begin position="1"/>
        <end position="26"/>
    </location>
</feature>
<dbReference type="VEuPathDB" id="FungiDB:DIURU_002546"/>
<dbReference type="InterPro" id="IPR008733">
    <property type="entry name" value="PEX11"/>
</dbReference>
<evidence type="ECO:0000256" key="1">
    <source>
        <dbReference type="ARBA" id="ARBA00022593"/>
    </source>
</evidence>
<dbReference type="RefSeq" id="XP_034012635.1">
    <property type="nucleotide sequence ID" value="XM_034155209.1"/>
</dbReference>
<dbReference type="EMBL" id="SWFT01000072">
    <property type="protein sequence ID" value="KAA8903118.1"/>
    <property type="molecule type" value="Genomic_DNA"/>
</dbReference>
<evidence type="ECO:0000313" key="6">
    <source>
        <dbReference type="EMBL" id="KAA8903118.1"/>
    </source>
</evidence>
<evidence type="ECO:0008006" key="8">
    <source>
        <dbReference type="Google" id="ProtNLM"/>
    </source>
</evidence>
<accession>A0A642UPW2</accession>